<dbReference type="Proteomes" id="UP000469440">
    <property type="component" value="Unassembled WGS sequence"/>
</dbReference>
<keyword evidence="7" id="KW-1185">Reference proteome</keyword>
<dbReference type="Pfam" id="PF03060">
    <property type="entry name" value="NMO"/>
    <property type="match status" value="2"/>
</dbReference>
<evidence type="ECO:0000313" key="7">
    <source>
        <dbReference type="Proteomes" id="UP000469440"/>
    </source>
</evidence>
<keyword evidence="3" id="KW-0285">Flavoprotein</keyword>
<dbReference type="RefSeq" id="WP_156990683.1">
    <property type="nucleotide sequence ID" value="NZ_VWXL01000058.1"/>
</dbReference>
<evidence type="ECO:0000313" key="6">
    <source>
        <dbReference type="EMBL" id="MVB11469.1"/>
    </source>
</evidence>
<evidence type="ECO:0000256" key="4">
    <source>
        <dbReference type="ARBA" id="ARBA00022643"/>
    </source>
</evidence>
<dbReference type="InterPro" id="IPR004136">
    <property type="entry name" value="NMO"/>
</dbReference>
<reference evidence="6 7" key="1">
    <citation type="submission" date="2019-09" db="EMBL/GenBank/DDBJ databases">
        <title>Genome sequence of Clostridium sp. EA1.</title>
        <authorList>
            <person name="Poehlein A."/>
            <person name="Bengelsdorf F.R."/>
            <person name="Daniel R."/>
        </authorList>
    </citation>
    <scope>NUCLEOTIDE SEQUENCE [LARGE SCALE GENOMIC DNA]</scope>
    <source>
        <strain evidence="6 7">EA1</strain>
    </source>
</reference>
<sequence length="364" mass="39191">MAKWTGADFHIGELKIQAPVVQGGMGIGISMNGLASAVANEGGIGVLSAAGVGVLGGGSGKLCEDRAGLRAEIAKARSLTKGVLGVNIMVALTNFEEMARTAMEEKIDVIFAGAGLPLRLPAFRPEGCKTKLVPIVSSARAADQIARWWLKRYRYIPDAFVVEGPKAGGHLGFHPEQIDDPDYRLEKIIPKVVAAVRPYEQTAGRNIPVIAAGGIFTGEDIYRFLQLGASAVQMATRFVVTEECDADIRFKQAFVDCRDEDIEIIKSPVGMPGRAIRNDFLKSAAEGGKKPKNCPYHCITSCRQEKGAYCITAALVNACRGNLENGFVFIGANGGRVREITTVHKLMEELACQYRETVVHNQVT</sequence>
<comment type="caution">
    <text evidence="6">The sequence shown here is derived from an EMBL/GenBank/DDBJ whole genome shotgun (WGS) entry which is preliminary data.</text>
</comment>
<accession>A0A6N8I0I8</accession>
<dbReference type="InterPro" id="IPR013785">
    <property type="entry name" value="Aldolase_TIM"/>
</dbReference>
<evidence type="ECO:0000256" key="5">
    <source>
        <dbReference type="ARBA" id="ARBA00023002"/>
    </source>
</evidence>
<dbReference type="PANTHER" id="PTHR32332">
    <property type="entry name" value="2-NITROPROPANE DIOXYGENASE"/>
    <property type="match status" value="1"/>
</dbReference>
<name>A0A6N8I0I8_9FIRM</name>
<dbReference type="SUPFAM" id="SSF51412">
    <property type="entry name" value="Inosine monophosphate dehydrogenase (IMPDH)"/>
    <property type="match status" value="1"/>
</dbReference>
<dbReference type="GO" id="GO:0018580">
    <property type="term" value="F:nitronate monooxygenase activity"/>
    <property type="evidence" value="ECO:0007669"/>
    <property type="project" value="InterPro"/>
</dbReference>
<dbReference type="AlphaFoldDB" id="A0A6N8I0I8"/>
<organism evidence="6 7">
    <name type="scientific">Caproicibacter fermentans</name>
    <dbReference type="NCBI Taxonomy" id="2576756"/>
    <lineage>
        <taxon>Bacteria</taxon>
        <taxon>Bacillati</taxon>
        <taxon>Bacillota</taxon>
        <taxon>Clostridia</taxon>
        <taxon>Eubacteriales</taxon>
        <taxon>Acutalibacteraceae</taxon>
        <taxon>Caproicibacter</taxon>
    </lineage>
</organism>
<evidence type="ECO:0000256" key="3">
    <source>
        <dbReference type="ARBA" id="ARBA00022630"/>
    </source>
</evidence>
<keyword evidence="4" id="KW-0288">FMN</keyword>
<dbReference type="OrthoDB" id="9778912at2"/>
<proteinExistence type="predicted"/>
<evidence type="ECO:0000256" key="1">
    <source>
        <dbReference type="ARBA" id="ARBA00003535"/>
    </source>
</evidence>
<dbReference type="PANTHER" id="PTHR32332:SF18">
    <property type="entry name" value="2-NITROPROPANE DIOXYGENASE"/>
    <property type="match status" value="1"/>
</dbReference>
<comment type="function">
    <text evidence="1">Nitronate monooxygenase that uses molecular oxygen to catalyze the oxidative denitrification of alkyl nitronates. Acts on propionate 3-nitronate (P3N), the presumed physiological substrate. Probably functions in the detoxification of P3N, a metabolic poison produced by plants and fungi as a defense mechanism.</text>
</comment>
<dbReference type="EMBL" id="VWXL01000058">
    <property type="protein sequence ID" value="MVB11469.1"/>
    <property type="molecule type" value="Genomic_DNA"/>
</dbReference>
<dbReference type="Gene3D" id="3.20.20.70">
    <property type="entry name" value="Aldolase class I"/>
    <property type="match status" value="1"/>
</dbReference>
<gene>
    <name evidence="6" type="primary">pyrD_1</name>
    <name evidence="6" type="ORF">CAFE_21850</name>
</gene>
<protein>
    <recommendedName>
        <fullName evidence="2">Probable nitronate monooxygenase</fullName>
    </recommendedName>
</protein>
<dbReference type="CDD" id="cd04730">
    <property type="entry name" value="NPD_like"/>
    <property type="match status" value="1"/>
</dbReference>
<keyword evidence="5 6" id="KW-0560">Oxidoreductase</keyword>
<evidence type="ECO:0000256" key="2">
    <source>
        <dbReference type="ARBA" id="ARBA00013457"/>
    </source>
</evidence>